<sequence length="59" mass="7096">MYTYIYVKSRASSVFRISEHREIITRYSKEGWRFVTAIPSDFELNGKVIEFDLIFEKEV</sequence>
<dbReference type="RefSeq" id="WP_021123788.1">
    <property type="nucleotide sequence ID" value="NZ_CABJBQ010000066.1"/>
</dbReference>
<organism evidence="3 5">
    <name type="scientific">Paraclostridium sordellii</name>
    <name type="common">Clostridium sordellii</name>
    <dbReference type="NCBI Taxonomy" id="1505"/>
    <lineage>
        <taxon>Bacteria</taxon>
        <taxon>Bacillati</taxon>
        <taxon>Bacillota</taxon>
        <taxon>Clostridia</taxon>
        <taxon>Peptostreptococcales</taxon>
        <taxon>Peptostreptococcaceae</taxon>
        <taxon>Paraclostridium</taxon>
    </lineage>
</organism>
<dbReference type="Proteomes" id="UP000032811">
    <property type="component" value="Chromosome 1"/>
</dbReference>
<evidence type="ECO:0000313" key="5">
    <source>
        <dbReference type="Proteomes" id="UP000049127"/>
    </source>
</evidence>
<evidence type="ECO:0000313" key="2">
    <source>
        <dbReference type="EMBL" id="CEO32779.1"/>
    </source>
</evidence>
<dbReference type="InterPro" id="IPR025234">
    <property type="entry name" value="YjzH-like"/>
</dbReference>
<evidence type="ECO:0000313" key="4">
    <source>
        <dbReference type="Proteomes" id="UP000032811"/>
    </source>
</evidence>
<reference evidence="5 6" key="2">
    <citation type="submission" date="2015-01" db="EMBL/GenBank/DDBJ databases">
        <authorList>
            <person name="Aslett A.Martin."/>
            <person name="De Silva Nishadi"/>
        </authorList>
    </citation>
    <scope>NUCLEOTIDE SEQUENCE [LARGE SCALE GENOMIC DNA]</scope>
    <source>
        <strain evidence="3 5">R28058</strain>
        <strain evidence="6">UMC4404</strain>
    </source>
</reference>
<reference evidence="1 4" key="1">
    <citation type="submission" date="2014-11" db="EMBL/GenBank/DDBJ databases">
        <authorList>
            <person name="Aslett M.A."/>
            <person name="De Silva N."/>
        </authorList>
    </citation>
    <scope>NUCLEOTIDE SEQUENCE [LARGE SCALE GENOMIC DNA]</scope>
    <source>
        <strain evidence="1 4">ATCC9714</strain>
        <strain evidence="2">UMC4404</strain>
    </source>
</reference>
<proteinExistence type="predicted"/>
<dbReference type="EMBL" id="CEKZ01000003">
    <property type="protein sequence ID" value="CEQ03038.1"/>
    <property type="molecule type" value="Genomic_DNA"/>
</dbReference>
<dbReference type="KEGG" id="psor:RSJ16_06465"/>
<accession>A0A0A1S574</accession>
<dbReference type="AlphaFoldDB" id="A0A0A1S574"/>
<dbReference type="PATRIC" id="fig|1505.7.peg.1068"/>
<dbReference type="GeneID" id="97536980"/>
<keyword evidence="4" id="KW-1185">Reference proteome</keyword>
<dbReference type="EMBL" id="LN679998">
    <property type="protein sequence ID" value="CEJ73229.1"/>
    <property type="molecule type" value="Genomic_DNA"/>
</dbReference>
<evidence type="ECO:0000313" key="1">
    <source>
        <dbReference type="EMBL" id="CEJ73229.1"/>
    </source>
</evidence>
<protein>
    <submittedName>
        <fullName evidence="3">Uncharacterized protein</fullName>
    </submittedName>
</protein>
<dbReference type="Pfam" id="PF13783">
    <property type="entry name" value="DUF4177"/>
    <property type="match status" value="1"/>
</dbReference>
<evidence type="ECO:0000313" key="6">
    <source>
        <dbReference type="Proteomes" id="UP000049685"/>
    </source>
</evidence>
<name>A0A0A1S574_PARSO</name>
<dbReference type="OrthoDB" id="1739894at2"/>
<dbReference type="Proteomes" id="UP000049685">
    <property type="component" value="Unassembled WGS sequence"/>
</dbReference>
<dbReference type="eggNOG" id="ENOG50337U6">
    <property type="taxonomic scope" value="Bacteria"/>
</dbReference>
<dbReference type="Proteomes" id="UP000049127">
    <property type="component" value="Unassembled WGS sequence"/>
</dbReference>
<evidence type="ECO:0000313" key="3">
    <source>
        <dbReference type="EMBL" id="CEQ03038.1"/>
    </source>
</evidence>
<gene>
    <name evidence="1" type="ORF">ATCC9714_11171</name>
    <name evidence="3" type="ORF">R28058_07711</name>
    <name evidence="2" type="ORF">UMC4404_07591</name>
</gene>
<dbReference type="EMBL" id="CDNY01000003">
    <property type="protein sequence ID" value="CEO32779.1"/>
    <property type="molecule type" value="Genomic_DNA"/>
</dbReference>